<comment type="caution">
    <text evidence="2">The sequence shown here is derived from an EMBL/GenBank/DDBJ whole genome shotgun (WGS) entry which is preliminary data.</text>
</comment>
<evidence type="ECO:0000256" key="1">
    <source>
        <dbReference type="SAM" id="MobiDB-lite"/>
    </source>
</evidence>
<evidence type="ECO:0000313" key="2">
    <source>
        <dbReference type="EMBL" id="CDH45319.1"/>
    </source>
</evidence>
<dbReference type="RefSeq" id="WP_034432915.1">
    <property type="nucleotide sequence ID" value="NZ_CBTK010000137.1"/>
</dbReference>
<organism evidence="2 3">
    <name type="scientific">Candidatus Contendobacter odensis Run_B_J11</name>
    <dbReference type="NCBI Taxonomy" id="1400861"/>
    <lineage>
        <taxon>Bacteria</taxon>
        <taxon>Pseudomonadati</taxon>
        <taxon>Pseudomonadota</taxon>
        <taxon>Gammaproteobacteria</taxon>
        <taxon>Candidatus Competibacteraceae</taxon>
        <taxon>Candidatus Contendibacter</taxon>
    </lineage>
</organism>
<dbReference type="AlphaFoldDB" id="A0A7U7J2Q8"/>
<gene>
    <name evidence="2" type="ORF">BN874_2210007</name>
</gene>
<name>A0A7U7J2Q8_9GAMM</name>
<feature type="region of interest" description="Disordered" evidence="1">
    <location>
        <begin position="1"/>
        <end position="22"/>
    </location>
</feature>
<sequence>MEIEKRGRGRPATGLNSTMMRVPNPLKPVVAELIATYRQAKIKAWEAAPLRTVELASPNREPRP</sequence>
<proteinExistence type="predicted"/>
<protein>
    <submittedName>
        <fullName evidence="2">Uncharacterized protein</fullName>
    </submittedName>
</protein>
<accession>A0A7U7J2Q8</accession>
<keyword evidence="3" id="KW-1185">Reference proteome</keyword>
<dbReference type="EMBL" id="CBTK010000137">
    <property type="protein sequence ID" value="CDH45319.1"/>
    <property type="molecule type" value="Genomic_DNA"/>
</dbReference>
<dbReference type="Proteomes" id="UP000019184">
    <property type="component" value="Unassembled WGS sequence"/>
</dbReference>
<reference evidence="2 3" key="1">
    <citation type="journal article" date="2014" name="ISME J.">
        <title>Candidatus Competibacter-lineage genomes retrieved from metagenomes reveal functional metabolic diversity.</title>
        <authorList>
            <person name="McIlroy S.J."/>
            <person name="Albertsen M."/>
            <person name="Andresen E.K."/>
            <person name="Saunders A.M."/>
            <person name="Kristiansen R."/>
            <person name="Stokholm-Bjerregaard M."/>
            <person name="Nielsen K.L."/>
            <person name="Nielsen P.H."/>
        </authorList>
    </citation>
    <scope>NUCLEOTIDE SEQUENCE [LARGE SCALE GENOMIC DNA]</scope>
    <source>
        <strain evidence="2 3">Run_B_J11</strain>
    </source>
</reference>
<evidence type="ECO:0000313" key="3">
    <source>
        <dbReference type="Proteomes" id="UP000019184"/>
    </source>
</evidence>